<dbReference type="GeneID" id="43841255"/>
<proteinExistence type="predicted"/>
<sequence length="83" mass="9176">MTARTNSGLKRHLHPSIMKAPSLWQQTGVGSSLERELAMSVSKPGAETYTVMEVAKMLGISKSTIYELFVFWSALIRVCSCPE</sequence>
<dbReference type="RefSeq" id="WP_021351808.1">
    <property type="nucleotide sequence ID" value="NZ_CP051667.1"/>
</dbReference>
<gene>
    <name evidence="1" type="ORF">QPX23_05945</name>
</gene>
<dbReference type="Proteomes" id="UP001239759">
    <property type="component" value="Unassembled WGS sequence"/>
</dbReference>
<organism evidence="1 2">
    <name type="scientific">Corynebacterium pseudodiphtheriticum</name>
    <dbReference type="NCBI Taxonomy" id="37637"/>
    <lineage>
        <taxon>Bacteria</taxon>
        <taxon>Bacillati</taxon>
        <taxon>Actinomycetota</taxon>
        <taxon>Actinomycetes</taxon>
        <taxon>Mycobacteriales</taxon>
        <taxon>Corynebacteriaceae</taxon>
        <taxon>Corynebacterium</taxon>
    </lineage>
</organism>
<reference evidence="1 2" key="1">
    <citation type="submission" date="2023-05" db="EMBL/GenBank/DDBJ databases">
        <title>Metabolic capabilities are highly conserved among human nasal-associated Corynebacterium species in pangenomic analyses.</title>
        <authorList>
            <person name="Tran T.H."/>
            <person name="Roberts A.Q."/>
            <person name="Escapa I.F."/>
            <person name="Gao W."/>
            <person name="Conlan S."/>
            <person name="Kong H."/>
            <person name="Segre J.A."/>
            <person name="Kelly M.S."/>
            <person name="Lemon K.P."/>
        </authorList>
    </citation>
    <scope>NUCLEOTIDE SEQUENCE [LARGE SCALE GENOMIC DNA]</scope>
    <source>
        <strain evidence="1 2">KPL3772</strain>
    </source>
</reference>
<evidence type="ECO:0000313" key="2">
    <source>
        <dbReference type="Proteomes" id="UP001239759"/>
    </source>
</evidence>
<evidence type="ECO:0000313" key="1">
    <source>
        <dbReference type="EMBL" id="MDK4290265.1"/>
    </source>
</evidence>
<keyword evidence="2" id="KW-1185">Reference proteome</keyword>
<protein>
    <submittedName>
        <fullName evidence="1">Helix-turn-helix domain-containing protein</fullName>
    </submittedName>
</protein>
<name>A0ABT7FWA3_9CORY</name>
<dbReference type="EMBL" id="JASNUQ010000007">
    <property type="protein sequence ID" value="MDK4290265.1"/>
    <property type="molecule type" value="Genomic_DNA"/>
</dbReference>
<accession>A0ABT7FWA3</accession>
<comment type="caution">
    <text evidence="1">The sequence shown here is derived from an EMBL/GenBank/DDBJ whole genome shotgun (WGS) entry which is preliminary data.</text>
</comment>